<reference evidence="2 4" key="1">
    <citation type="submission" date="2016-11" db="EMBL/GenBank/DDBJ databases">
        <authorList>
            <person name="Jaros S."/>
            <person name="Januszkiewicz K."/>
            <person name="Wedrychowicz H."/>
        </authorList>
    </citation>
    <scope>NUCLEOTIDE SEQUENCE [LARGE SCALE GENOMIC DNA]</scope>
    <source>
        <strain evidence="2 4">DSM 784</strain>
    </source>
</reference>
<evidence type="ECO:0000313" key="5">
    <source>
        <dbReference type="Proteomes" id="UP001326715"/>
    </source>
</evidence>
<keyword evidence="5" id="KW-1185">Reference proteome</keyword>
<proteinExistence type="predicted"/>
<sequence>MIRKLYWFLFLRDLNVSSEIPSGDTGIPMKLKLKQDLSFLVLFSYFFYVFSPYIPLIADGIAHTFWEKEHLESAHHTYGNNHVGLEIIKAEKQSGKEDTTNNQKTGQEDLSHTTSLHVQLEFPAGQVIDRVYALFNAATLSSFLDIDYPPPRL</sequence>
<name>A0A1K1RX35_9BACT</name>
<protein>
    <submittedName>
        <fullName evidence="2">Uncharacterized protein</fullName>
    </submittedName>
</protein>
<dbReference type="EMBL" id="CP140154">
    <property type="protein sequence ID" value="WQG90351.1"/>
    <property type="molecule type" value="Genomic_DNA"/>
</dbReference>
<dbReference type="AlphaFoldDB" id="A0A1K1RX35"/>
<keyword evidence="1" id="KW-1133">Transmembrane helix</keyword>
<dbReference type="STRING" id="1004.SAMN05661012_04379"/>
<reference evidence="3 5" key="2">
    <citation type="submission" date="2023-11" db="EMBL/GenBank/DDBJ databases">
        <title>MicrobeMod: A computational toolkit for identifying prokaryotic methylation and restriction-modification with nanopore sequencing.</title>
        <authorList>
            <person name="Crits-Christoph A."/>
            <person name="Kang S.C."/>
            <person name="Lee H."/>
            <person name="Ostrov N."/>
        </authorList>
    </citation>
    <scope>NUCLEOTIDE SEQUENCE [LARGE SCALE GENOMIC DNA]</scope>
    <source>
        <strain evidence="3 5">ATCC 23090</strain>
    </source>
</reference>
<keyword evidence="1" id="KW-0472">Membrane</keyword>
<dbReference type="OrthoDB" id="666573at2"/>
<gene>
    <name evidence="2" type="ORF">SAMN05661012_04379</name>
    <name evidence="3" type="ORF">SR876_02495</name>
</gene>
<feature type="transmembrane region" description="Helical" evidence="1">
    <location>
        <begin position="37"/>
        <end position="58"/>
    </location>
</feature>
<dbReference type="Proteomes" id="UP000183788">
    <property type="component" value="Unassembled WGS sequence"/>
</dbReference>
<keyword evidence="1" id="KW-0812">Transmembrane</keyword>
<evidence type="ECO:0000313" key="4">
    <source>
        <dbReference type="Proteomes" id="UP000183788"/>
    </source>
</evidence>
<dbReference type="Proteomes" id="UP001326715">
    <property type="component" value="Chromosome"/>
</dbReference>
<dbReference type="RefSeq" id="WP_072363366.1">
    <property type="nucleotide sequence ID" value="NZ_CBHWAX010000121.1"/>
</dbReference>
<dbReference type="EMBL" id="FPIZ01000015">
    <property type="protein sequence ID" value="SFW76590.1"/>
    <property type="molecule type" value="Genomic_DNA"/>
</dbReference>
<evidence type="ECO:0000313" key="3">
    <source>
        <dbReference type="EMBL" id="WQG90351.1"/>
    </source>
</evidence>
<evidence type="ECO:0000256" key="1">
    <source>
        <dbReference type="SAM" id="Phobius"/>
    </source>
</evidence>
<organism evidence="2 4">
    <name type="scientific">Chitinophaga sancti</name>
    <dbReference type="NCBI Taxonomy" id="1004"/>
    <lineage>
        <taxon>Bacteria</taxon>
        <taxon>Pseudomonadati</taxon>
        <taxon>Bacteroidota</taxon>
        <taxon>Chitinophagia</taxon>
        <taxon>Chitinophagales</taxon>
        <taxon>Chitinophagaceae</taxon>
        <taxon>Chitinophaga</taxon>
    </lineage>
</organism>
<accession>A0A1K1RX35</accession>
<evidence type="ECO:0000313" key="2">
    <source>
        <dbReference type="EMBL" id="SFW76590.1"/>
    </source>
</evidence>